<feature type="region of interest" description="Disordered" evidence="7">
    <location>
        <begin position="430"/>
        <end position="456"/>
    </location>
</feature>
<evidence type="ECO:0000256" key="3">
    <source>
        <dbReference type="ARBA" id="ARBA00022475"/>
    </source>
</evidence>
<dbReference type="InterPro" id="IPR036259">
    <property type="entry name" value="MFS_trans_sf"/>
</dbReference>
<keyword evidence="4 8" id="KW-0812">Transmembrane</keyword>
<keyword evidence="3" id="KW-1003">Cell membrane</keyword>
<evidence type="ECO:0000256" key="5">
    <source>
        <dbReference type="ARBA" id="ARBA00022989"/>
    </source>
</evidence>
<feature type="transmembrane region" description="Helical" evidence="8">
    <location>
        <begin position="240"/>
        <end position="258"/>
    </location>
</feature>
<dbReference type="EMBL" id="BAAASZ010000007">
    <property type="protein sequence ID" value="GAA2428859.1"/>
    <property type="molecule type" value="Genomic_DNA"/>
</dbReference>
<accession>A0ABP5WK18</accession>
<feature type="transmembrane region" description="Helical" evidence="8">
    <location>
        <begin position="309"/>
        <end position="328"/>
    </location>
</feature>
<feature type="transmembrane region" description="Helical" evidence="8">
    <location>
        <begin position="16"/>
        <end position="34"/>
    </location>
</feature>
<keyword evidence="11" id="KW-1185">Reference proteome</keyword>
<dbReference type="PROSITE" id="PS50850">
    <property type="entry name" value="MFS"/>
    <property type="match status" value="1"/>
</dbReference>
<feature type="domain" description="Major facilitator superfamily (MFS) profile" evidence="9">
    <location>
        <begin position="16"/>
        <end position="428"/>
    </location>
</feature>
<dbReference type="Proteomes" id="UP001501638">
    <property type="component" value="Unassembled WGS sequence"/>
</dbReference>
<evidence type="ECO:0000313" key="11">
    <source>
        <dbReference type="Proteomes" id="UP001501638"/>
    </source>
</evidence>
<dbReference type="InterPro" id="IPR011701">
    <property type="entry name" value="MFS"/>
</dbReference>
<organism evidence="10 11">
    <name type="scientific">Streptomyces macrosporus</name>
    <dbReference type="NCBI Taxonomy" id="44032"/>
    <lineage>
        <taxon>Bacteria</taxon>
        <taxon>Bacillati</taxon>
        <taxon>Actinomycetota</taxon>
        <taxon>Actinomycetes</taxon>
        <taxon>Kitasatosporales</taxon>
        <taxon>Streptomycetaceae</taxon>
        <taxon>Streptomyces</taxon>
    </lineage>
</organism>
<evidence type="ECO:0000256" key="6">
    <source>
        <dbReference type="ARBA" id="ARBA00023136"/>
    </source>
</evidence>
<feature type="compositionally biased region" description="Low complexity" evidence="7">
    <location>
        <begin position="445"/>
        <end position="456"/>
    </location>
</feature>
<comment type="subcellular location">
    <subcellularLocation>
        <location evidence="1">Cell membrane</location>
        <topology evidence="1">Multi-pass membrane protein</topology>
    </subcellularLocation>
</comment>
<evidence type="ECO:0000256" key="2">
    <source>
        <dbReference type="ARBA" id="ARBA00022448"/>
    </source>
</evidence>
<dbReference type="PANTHER" id="PTHR43045">
    <property type="entry name" value="SHIKIMATE TRANSPORTER"/>
    <property type="match status" value="1"/>
</dbReference>
<protein>
    <submittedName>
        <fullName evidence="10">MFS transporter</fullName>
    </submittedName>
</protein>
<evidence type="ECO:0000313" key="10">
    <source>
        <dbReference type="EMBL" id="GAA2428859.1"/>
    </source>
</evidence>
<dbReference type="InterPro" id="IPR020846">
    <property type="entry name" value="MFS_dom"/>
</dbReference>
<name>A0ABP5WK18_9ACTN</name>
<feature type="transmembrane region" description="Helical" evidence="8">
    <location>
        <begin position="278"/>
        <end position="300"/>
    </location>
</feature>
<keyword evidence="2" id="KW-0813">Transport</keyword>
<evidence type="ECO:0000256" key="4">
    <source>
        <dbReference type="ARBA" id="ARBA00022692"/>
    </source>
</evidence>
<sequence length="456" mass="48533">MSASTAHEQKRTAKRAGLGAFIGSTIEWFDFYIYGTASALVFDEVFFPELEGPVGTLVAFATFWVGFLARPLGGIVFGHFGDRLGRKKTLVITLLMMGISTTLIGLLPGYATIGVAAPIILVAIRMVQGIGLGGEWGGSVLIASEHAPKGKSILYGAFAQQGSPVGNTLSTVSFLVISRLPDDDFVSWGWRIPFLASAVLVFVGLFVRMKVTESPAMAKAIETRKVSKLPLTEVLRTQPMLIVLGIGACTIGLSATYFKSTFALSWATTSLDFDRSSFLTIILVANVLQVCVQPFGAVLATRMKSMTRAVCVMLLPEVVLMPLMFILISTENYALAMIGVAVATVPHCLYYAALAGMLASRFPANVRYTGISLCYQLCGTILGGTTPIVGQSLLNWTGSITAVICYAVFQVVLTLGCMILILRRPDHDETAGEGDEATAPADRPTANAATTVTTAG</sequence>
<feature type="transmembrane region" description="Helical" evidence="8">
    <location>
        <begin position="400"/>
        <end position="422"/>
    </location>
</feature>
<dbReference type="CDD" id="cd17369">
    <property type="entry name" value="MFS_ShiA_like"/>
    <property type="match status" value="1"/>
</dbReference>
<feature type="transmembrane region" description="Helical" evidence="8">
    <location>
        <begin position="54"/>
        <end position="77"/>
    </location>
</feature>
<dbReference type="SUPFAM" id="SSF103473">
    <property type="entry name" value="MFS general substrate transporter"/>
    <property type="match status" value="1"/>
</dbReference>
<evidence type="ECO:0000256" key="7">
    <source>
        <dbReference type="SAM" id="MobiDB-lite"/>
    </source>
</evidence>
<dbReference type="PANTHER" id="PTHR43045:SF2">
    <property type="entry name" value="INNER MEMBRANE METABOLITE TRANSPORT PROTEIN YHJE"/>
    <property type="match status" value="1"/>
</dbReference>
<feature type="transmembrane region" description="Helical" evidence="8">
    <location>
        <begin position="89"/>
        <end position="107"/>
    </location>
</feature>
<dbReference type="RefSeq" id="WP_344320789.1">
    <property type="nucleotide sequence ID" value="NZ_BAAASZ010000007.1"/>
</dbReference>
<gene>
    <name evidence="10" type="ORF">GCM10010405_09430</name>
</gene>
<dbReference type="Pfam" id="PF07690">
    <property type="entry name" value="MFS_1"/>
    <property type="match status" value="1"/>
</dbReference>
<proteinExistence type="predicted"/>
<evidence type="ECO:0000256" key="1">
    <source>
        <dbReference type="ARBA" id="ARBA00004651"/>
    </source>
</evidence>
<feature type="transmembrane region" description="Helical" evidence="8">
    <location>
        <begin position="188"/>
        <end position="207"/>
    </location>
</feature>
<evidence type="ECO:0000256" key="8">
    <source>
        <dbReference type="SAM" id="Phobius"/>
    </source>
</evidence>
<comment type="caution">
    <text evidence="10">The sequence shown here is derived from an EMBL/GenBank/DDBJ whole genome shotgun (WGS) entry which is preliminary data.</text>
</comment>
<keyword evidence="5 8" id="KW-1133">Transmembrane helix</keyword>
<evidence type="ECO:0000259" key="9">
    <source>
        <dbReference type="PROSITE" id="PS50850"/>
    </source>
</evidence>
<keyword evidence="6 8" id="KW-0472">Membrane</keyword>
<reference evidence="11" key="1">
    <citation type="journal article" date="2019" name="Int. J. Syst. Evol. Microbiol.">
        <title>The Global Catalogue of Microorganisms (GCM) 10K type strain sequencing project: providing services to taxonomists for standard genome sequencing and annotation.</title>
        <authorList>
            <consortium name="The Broad Institute Genomics Platform"/>
            <consortium name="The Broad Institute Genome Sequencing Center for Infectious Disease"/>
            <person name="Wu L."/>
            <person name="Ma J."/>
        </authorList>
    </citation>
    <scope>NUCLEOTIDE SEQUENCE [LARGE SCALE GENOMIC DNA]</scope>
    <source>
        <strain evidence="11">JCM 6305</strain>
    </source>
</reference>
<feature type="transmembrane region" description="Helical" evidence="8">
    <location>
        <begin position="334"/>
        <end position="353"/>
    </location>
</feature>
<feature type="transmembrane region" description="Helical" evidence="8">
    <location>
        <begin position="373"/>
        <end position="394"/>
    </location>
</feature>
<dbReference type="Gene3D" id="1.20.1250.20">
    <property type="entry name" value="MFS general substrate transporter like domains"/>
    <property type="match status" value="2"/>
</dbReference>